<sequence length="84" mass="8966">MAEIGIFYLCSLLLPQSQCHGYQQATARGDADQQAMARGAEKRATAGRLGATGRRFGGGCAALAVDWIEVARRRPASRRGGGDW</sequence>
<organism evidence="2">
    <name type="scientific">Oryza glumipatula</name>
    <dbReference type="NCBI Taxonomy" id="40148"/>
    <lineage>
        <taxon>Eukaryota</taxon>
        <taxon>Viridiplantae</taxon>
        <taxon>Streptophyta</taxon>
        <taxon>Embryophyta</taxon>
        <taxon>Tracheophyta</taxon>
        <taxon>Spermatophyta</taxon>
        <taxon>Magnoliopsida</taxon>
        <taxon>Liliopsida</taxon>
        <taxon>Poales</taxon>
        <taxon>Poaceae</taxon>
        <taxon>BOP clade</taxon>
        <taxon>Oryzoideae</taxon>
        <taxon>Oryzeae</taxon>
        <taxon>Oryzinae</taxon>
        <taxon>Oryza</taxon>
    </lineage>
</organism>
<evidence type="ECO:0000313" key="2">
    <source>
        <dbReference type="EnsemblPlants" id="OGLUM01G15240.1"/>
    </source>
</evidence>
<dbReference type="AlphaFoldDB" id="A0A0D9Y7N0"/>
<accession>A0A0D9Y7N0</accession>
<keyword evidence="1" id="KW-0732">Signal</keyword>
<evidence type="ECO:0008006" key="4">
    <source>
        <dbReference type="Google" id="ProtNLM"/>
    </source>
</evidence>
<dbReference type="HOGENOM" id="CLU_2531119_0_0_1"/>
<name>A0A0D9Y7N0_9ORYZ</name>
<feature type="chain" id="PRO_5002351270" description="DUF834 domain-containing protein" evidence="1">
    <location>
        <begin position="22"/>
        <end position="84"/>
    </location>
</feature>
<dbReference type="Proteomes" id="UP000026961">
    <property type="component" value="Chromosome 1"/>
</dbReference>
<dbReference type="Gramene" id="OGLUM01G15240.1">
    <property type="protein sequence ID" value="OGLUM01G15240.1"/>
    <property type="gene ID" value="OGLUM01G15240"/>
</dbReference>
<evidence type="ECO:0000256" key="1">
    <source>
        <dbReference type="SAM" id="SignalP"/>
    </source>
</evidence>
<proteinExistence type="predicted"/>
<protein>
    <recommendedName>
        <fullName evidence="4">DUF834 domain-containing protein</fullName>
    </recommendedName>
</protein>
<evidence type="ECO:0000313" key="3">
    <source>
        <dbReference type="Proteomes" id="UP000026961"/>
    </source>
</evidence>
<feature type="signal peptide" evidence="1">
    <location>
        <begin position="1"/>
        <end position="21"/>
    </location>
</feature>
<reference evidence="2" key="2">
    <citation type="submission" date="2015-04" db="UniProtKB">
        <authorList>
            <consortium name="EnsemblPlants"/>
        </authorList>
    </citation>
    <scope>IDENTIFICATION</scope>
</reference>
<reference evidence="2" key="3">
    <citation type="submission" date="2018-05" db="EMBL/GenBank/DDBJ databases">
        <title>OgluRS3 (Oryza glumaepatula Reference Sequence Version 3).</title>
        <authorList>
            <person name="Zhang J."/>
            <person name="Kudrna D."/>
            <person name="Lee S."/>
            <person name="Talag J."/>
            <person name="Welchert J."/>
            <person name="Wing R.A."/>
        </authorList>
    </citation>
    <scope>NUCLEOTIDE SEQUENCE [LARGE SCALE GENOMIC DNA]</scope>
</reference>
<dbReference type="EnsemblPlants" id="OGLUM01G15240.1">
    <property type="protein sequence ID" value="OGLUM01G15240.1"/>
    <property type="gene ID" value="OGLUM01G15240"/>
</dbReference>
<reference evidence="2" key="1">
    <citation type="submission" date="2013-08" db="EMBL/GenBank/DDBJ databases">
        <title>Oryza genome evolution.</title>
        <authorList>
            <person name="Wing R.A."/>
            <person name="Panaud O."/>
            <person name="Oliveira A.C."/>
        </authorList>
    </citation>
    <scope>NUCLEOTIDE SEQUENCE</scope>
</reference>
<keyword evidence="3" id="KW-1185">Reference proteome</keyword>